<protein>
    <submittedName>
        <fullName evidence="6">Twin transmembrane helix small protein</fullName>
    </submittedName>
</protein>
<evidence type="ECO:0000259" key="5">
    <source>
        <dbReference type="PROSITE" id="PS51503"/>
    </source>
</evidence>
<keyword evidence="1 4" id="KW-0812">Transmembrane</keyword>
<evidence type="ECO:0000313" key="6">
    <source>
        <dbReference type="EMBL" id="TDH59058.1"/>
    </source>
</evidence>
<proteinExistence type="predicted"/>
<feature type="transmembrane region" description="Helical" evidence="4">
    <location>
        <begin position="7"/>
        <end position="28"/>
    </location>
</feature>
<feature type="domain" description="HIG1" evidence="5">
    <location>
        <begin position="1"/>
        <end position="64"/>
    </location>
</feature>
<keyword evidence="2 4" id="KW-1133">Transmembrane helix</keyword>
<dbReference type="EMBL" id="SMSJ01000083">
    <property type="protein sequence ID" value="TDH59058.1"/>
    <property type="molecule type" value="Genomic_DNA"/>
</dbReference>
<evidence type="ECO:0000313" key="7">
    <source>
        <dbReference type="Proteomes" id="UP000295096"/>
    </source>
</evidence>
<reference evidence="6 7" key="1">
    <citation type="journal article" date="2016" name="J. Microbiol.">
        <title>Dankookia rubra gen. nov., sp. nov., an alphaproteobacterium isolated from sediment of a shallow stream.</title>
        <authorList>
            <person name="Kim W.H."/>
            <person name="Kim D.H."/>
            <person name="Kang K."/>
            <person name="Ahn T.Y."/>
        </authorList>
    </citation>
    <scope>NUCLEOTIDE SEQUENCE [LARGE SCALE GENOMIC DNA]</scope>
    <source>
        <strain evidence="6 7">JCM30602</strain>
    </source>
</reference>
<dbReference type="Proteomes" id="UP000295096">
    <property type="component" value="Unassembled WGS sequence"/>
</dbReference>
<dbReference type="Pfam" id="PF04588">
    <property type="entry name" value="HIG_1_N"/>
    <property type="match status" value="1"/>
</dbReference>
<comment type="caution">
    <text evidence="6">The sequence shown here is derived from an EMBL/GenBank/DDBJ whole genome shotgun (WGS) entry which is preliminary data.</text>
</comment>
<keyword evidence="3 4" id="KW-0472">Membrane</keyword>
<evidence type="ECO:0000256" key="2">
    <source>
        <dbReference type="ARBA" id="ARBA00022989"/>
    </source>
</evidence>
<sequence length="64" mass="6834">MKTVLTILVGIGMLATLGVMLAGMLGLVRSDGNAGRSNALMRWRVVLQGVTLALFALLLLVMRH</sequence>
<dbReference type="Gene3D" id="6.10.140.1320">
    <property type="match status" value="1"/>
</dbReference>
<gene>
    <name evidence="6" type="ORF">E2C06_29335</name>
</gene>
<feature type="transmembrane region" description="Helical" evidence="4">
    <location>
        <begin position="40"/>
        <end position="61"/>
    </location>
</feature>
<dbReference type="PROSITE" id="PS51503">
    <property type="entry name" value="HIG1"/>
    <property type="match status" value="1"/>
</dbReference>
<organism evidence="6 7">
    <name type="scientific">Dankookia rubra</name>
    <dbReference type="NCBI Taxonomy" id="1442381"/>
    <lineage>
        <taxon>Bacteria</taxon>
        <taxon>Pseudomonadati</taxon>
        <taxon>Pseudomonadota</taxon>
        <taxon>Alphaproteobacteria</taxon>
        <taxon>Acetobacterales</taxon>
        <taxon>Roseomonadaceae</taxon>
        <taxon>Dankookia</taxon>
    </lineage>
</organism>
<dbReference type="InterPro" id="IPR007667">
    <property type="entry name" value="Hypoxia_induced_domain"/>
</dbReference>
<dbReference type="AlphaFoldDB" id="A0A4R5Q984"/>
<evidence type="ECO:0000256" key="4">
    <source>
        <dbReference type="SAM" id="Phobius"/>
    </source>
</evidence>
<keyword evidence="7" id="KW-1185">Reference proteome</keyword>
<name>A0A4R5Q984_9PROT</name>
<accession>A0A4R5Q984</accession>
<evidence type="ECO:0000256" key="1">
    <source>
        <dbReference type="ARBA" id="ARBA00022692"/>
    </source>
</evidence>
<evidence type="ECO:0000256" key="3">
    <source>
        <dbReference type="ARBA" id="ARBA00023136"/>
    </source>
</evidence>